<evidence type="ECO:0000256" key="1">
    <source>
        <dbReference type="ARBA" id="ARBA00008853"/>
    </source>
</evidence>
<sequence length="291" mass="31397">MTGTARILLDIRARVGESPLWDPARERLFFVDIERAEIHAVAADGTQHRHWTLPDRPTALGLAETGLVVACAKGIHLWSPETGAFDLLCRVEEGIDTNRLNDGKVGPDGCFWVGSMHERPERLPTAALWRITPEGRAEKKLDGIKVSNGLAWTPDGRTMFHSDTRGPWIDRWDFDPLTGAMTNRTRIATLDDATGRPDGATCDRDGFYWSAGVTAGRLNRFRADGGLVGSVDLPVAAPTMACFGGEDFATLFVTSLTDGVSPERIAAKPATGAVVAIETGARGVAPYVFAA</sequence>
<evidence type="ECO:0000259" key="4">
    <source>
        <dbReference type="Pfam" id="PF08450"/>
    </source>
</evidence>
<dbReference type="EMBL" id="CP158568">
    <property type="protein sequence ID" value="XBY43339.1"/>
    <property type="molecule type" value="Genomic_DNA"/>
</dbReference>
<comment type="similarity">
    <text evidence="1">Belongs to the SMP-30/CGR1 family.</text>
</comment>
<feature type="active site" description="Proton donor/acceptor" evidence="2">
    <location>
        <position position="198"/>
    </location>
</feature>
<dbReference type="KEGG" id="mflg:ABS361_14715"/>
<feature type="binding site" evidence="3">
    <location>
        <position position="148"/>
    </location>
    <ligand>
        <name>a divalent metal cation</name>
        <dbReference type="ChEBI" id="CHEBI:60240"/>
    </ligand>
</feature>
<evidence type="ECO:0000313" key="5">
    <source>
        <dbReference type="EMBL" id="XBY43339.1"/>
    </source>
</evidence>
<keyword evidence="3" id="KW-0862">Zinc</keyword>
<reference evidence="5" key="1">
    <citation type="submission" date="2024-06" db="EMBL/GenBank/DDBJ databases">
        <title>Methylostella associata gen. nov., sp. nov., a novel Ancalomicrobiaceae-affiliated facultatively methylotrophic bacteria that feed on methanotrophs of the genus Methylococcus.</title>
        <authorList>
            <person name="Saltykova V."/>
            <person name="Danilova O.V."/>
            <person name="Oshkin I.Y."/>
            <person name="Belova S.E."/>
            <person name="Pimenov N.V."/>
            <person name="Dedysh S.N."/>
        </authorList>
    </citation>
    <scope>NUCLEOTIDE SEQUENCE</scope>
    <source>
        <strain evidence="5">S20</strain>
    </source>
</reference>
<dbReference type="PANTHER" id="PTHR10907:SF47">
    <property type="entry name" value="REGUCALCIN"/>
    <property type="match status" value="1"/>
</dbReference>
<dbReference type="AlphaFoldDB" id="A0AAU7X5E5"/>
<name>A0AAU7X5E5_9HYPH</name>
<dbReference type="InterPro" id="IPR013658">
    <property type="entry name" value="SGL"/>
</dbReference>
<organism evidence="5">
    <name type="scientific">Methyloraptor flagellatus</name>
    <dbReference type="NCBI Taxonomy" id="3162530"/>
    <lineage>
        <taxon>Bacteria</taxon>
        <taxon>Pseudomonadati</taxon>
        <taxon>Pseudomonadota</taxon>
        <taxon>Alphaproteobacteria</taxon>
        <taxon>Hyphomicrobiales</taxon>
        <taxon>Ancalomicrobiaceae</taxon>
        <taxon>Methyloraptor</taxon>
    </lineage>
</organism>
<dbReference type="SUPFAM" id="SSF63829">
    <property type="entry name" value="Calcium-dependent phosphotriesterase"/>
    <property type="match status" value="1"/>
</dbReference>
<dbReference type="Gene3D" id="2.120.10.30">
    <property type="entry name" value="TolB, C-terminal domain"/>
    <property type="match status" value="1"/>
</dbReference>
<feature type="binding site" evidence="3">
    <location>
        <position position="17"/>
    </location>
    <ligand>
        <name>a divalent metal cation</name>
        <dbReference type="ChEBI" id="CHEBI:60240"/>
    </ligand>
</feature>
<evidence type="ECO:0000256" key="3">
    <source>
        <dbReference type="PIRSR" id="PIRSR605511-2"/>
    </source>
</evidence>
<evidence type="ECO:0000256" key="2">
    <source>
        <dbReference type="PIRSR" id="PIRSR605511-1"/>
    </source>
</evidence>
<dbReference type="InterPro" id="IPR011042">
    <property type="entry name" value="6-blade_b-propeller_TolB-like"/>
</dbReference>
<dbReference type="GO" id="GO:0004341">
    <property type="term" value="F:gluconolactonase activity"/>
    <property type="evidence" value="ECO:0007669"/>
    <property type="project" value="TreeGrafter"/>
</dbReference>
<feature type="binding site" evidence="3">
    <location>
        <position position="99"/>
    </location>
    <ligand>
        <name>substrate</name>
    </ligand>
</feature>
<keyword evidence="3" id="KW-0479">Metal-binding</keyword>
<protein>
    <submittedName>
        <fullName evidence="5">SMP-30/gluconolactonase/LRE family protein</fullName>
    </submittedName>
</protein>
<gene>
    <name evidence="5" type="ORF">ABS361_14715</name>
</gene>
<feature type="binding site" evidence="3">
    <location>
        <position position="101"/>
    </location>
    <ligand>
        <name>substrate</name>
    </ligand>
</feature>
<dbReference type="Pfam" id="PF08450">
    <property type="entry name" value="SGL"/>
    <property type="match status" value="1"/>
</dbReference>
<dbReference type="PANTHER" id="PTHR10907">
    <property type="entry name" value="REGUCALCIN"/>
    <property type="match status" value="1"/>
</dbReference>
<accession>A0AAU7X5E5</accession>
<dbReference type="GO" id="GO:0005509">
    <property type="term" value="F:calcium ion binding"/>
    <property type="evidence" value="ECO:0007669"/>
    <property type="project" value="TreeGrafter"/>
</dbReference>
<feature type="domain" description="SMP-30/Gluconolactonase/LRE-like region" evidence="4">
    <location>
        <begin position="15"/>
        <end position="256"/>
    </location>
</feature>
<dbReference type="GO" id="GO:0019853">
    <property type="term" value="P:L-ascorbic acid biosynthetic process"/>
    <property type="evidence" value="ECO:0007669"/>
    <property type="project" value="TreeGrafter"/>
</dbReference>
<comment type="cofactor">
    <cofactor evidence="3">
        <name>Zn(2+)</name>
        <dbReference type="ChEBI" id="CHEBI:29105"/>
    </cofactor>
    <text evidence="3">Binds 1 divalent metal cation per subunit.</text>
</comment>
<dbReference type="InterPro" id="IPR005511">
    <property type="entry name" value="SMP-30"/>
</dbReference>
<feature type="binding site" evidence="3">
    <location>
        <position position="198"/>
    </location>
    <ligand>
        <name>a divalent metal cation</name>
        <dbReference type="ChEBI" id="CHEBI:60240"/>
    </ligand>
</feature>
<dbReference type="RefSeq" id="WP_407048439.1">
    <property type="nucleotide sequence ID" value="NZ_CP158568.1"/>
</dbReference>
<dbReference type="PRINTS" id="PR01790">
    <property type="entry name" value="SMP30FAMILY"/>
</dbReference>
<proteinExistence type="inferred from homology"/>